<evidence type="ECO:0000256" key="1">
    <source>
        <dbReference type="ARBA" id="ARBA00006787"/>
    </source>
</evidence>
<comment type="similarity">
    <text evidence="1">Belongs to the carotenoid oxygenase family.</text>
</comment>
<keyword evidence="3" id="KW-0560">Oxidoreductase</keyword>
<evidence type="ECO:0000313" key="8">
    <source>
        <dbReference type="Proteomes" id="UP000249402"/>
    </source>
</evidence>
<dbReference type="GO" id="GO:0046872">
    <property type="term" value="F:metal ion binding"/>
    <property type="evidence" value="ECO:0007669"/>
    <property type="project" value="UniProtKB-KW"/>
</dbReference>
<dbReference type="VEuPathDB" id="FungiDB:BO80DRAFT_351043"/>
<name>A0A395H4Q4_9EURO</name>
<dbReference type="Pfam" id="PF03055">
    <property type="entry name" value="RPE65"/>
    <property type="match status" value="1"/>
</dbReference>
<dbReference type="EMBL" id="KZ824429">
    <property type="protein sequence ID" value="RAL02827.1"/>
    <property type="molecule type" value="Genomic_DNA"/>
</dbReference>
<dbReference type="OrthoDB" id="407010at2759"/>
<gene>
    <name evidence="7" type="ORF">BO80DRAFT_351043</name>
</gene>
<sequence>MADQQTPRKPFKDWPNDAGFEATVEHREPIELPVIGSIPSHLAGTLYRTGPGTYKVPGSTYQLSHWFDGFSQLHRFQIVAQPTGSCKVFYNSRRQVDALIEEARRTGTMKGITFGQKRDPCESIFQKVKGFFRPGFDTASPELVNAGVTVHANTPGAPYLRSSDARADSAQFQTLTSLTDANVLKHIDPETLEPLGVTRQDGLHPDLKGPVSCAHAEIDPESGDLYNYNLDFSRYATYRIFRTSATKGKTDILATITGAAAKPAYLHSFFLSPEYVVLCIWPSVFAAGGIKILWERNLADAISFDSNLQTRWYVIDRKNGRGVVATYVSPSFFNFHTINAWQKTNDDNTVDIMCDIIQYPTDEVIRRTYYEAMVSTGRDVEKFYGSEASRPALLRYRLAGVPNAGGPKTSRRKPDSNPSKAEVLLRIETPFVGELPTINPKFATRKIRYVYNVFPQGKVRFSRLIFQPKLNCFSPRSSTLSRKSTLRRRKQRFGPAINILRVKLSLFLMGWMMQKMRDTFSASF</sequence>
<feature type="binding site" evidence="5">
    <location>
        <position position="336"/>
    </location>
    <ligand>
        <name>Fe cation</name>
        <dbReference type="ChEBI" id="CHEBI:24875"/>
        <note>catalytic</note>
    </ligand>
</feature>
<dbReference type="PANTHER" id="PTHR10543:SF24">
    <property type="entry name" value="CAROTENOID ISOMEROOXYGENASE"/>
    <property type="match status" value="1"/>
</dbReference>
<keyword evidence="8" id="KW-1185">Reference proteome</keyword>
<comment type="cofactor">
    <cofactor evidence="5">
        <name>Fe(2+)</name>
        <dbReference type="ChEBI" id="CHEBI:29033"/>
    </cofactor>
    <text evidence="5">Binds 1 Fe(2+) ion per subunit.</text>
</comment>
<protein>
    <recommendedName>
        <fullName evidence="9">Carotenoid oxygenase</fullName>
    </recommendedName>
</protein>
<dbReference type="GO" id="GO:0010436">
    <property type="term" value="F:carotenoid dioxygenase activity"/>
    <property type="evidence" value="ECO:0007669"/>
    <property type="project" value="TreeGrafter"/>
</dbReference>
<keyword evidence="2 5" id="KW-0479">Metal-binding</keyword>
<feature type="binding site" evidence="5">
    <location>
        <position position="215"/>
    </location>
    <ligand>
        <name>Fe cation</name>
        <dbReference type="ChEBI" id="CHEBI:24875"/>
        <note>catalytic</note>
    </ligand>
</feature>
<dbReference type="GeneID" id="37220427"/>
<keyword evidence="4 5" id="KW-0408">Iron</keyword>
<evidence type="ECO:0000256" key="2">
    <source>
        <dbReference type="ARBA" id="ARBA00022723"/>
    </source>
</evidence>
<dbReference type="STRING" id="1448316.A0A395H4Q4"/>
<dbReference type="PANTHER" id="PTHR10543">
    <property type="entry name" value="BETA-CAROTENE DIOXYGENASE"/>
    <property type="match status" value="1"/>
</dbReference>
<evidence type="ECO:0000256" key="4">
    <source>
        <dbReference type="ARBA" id="ARBA00023004"/>
    </source>
</evidence>
<dbReference type="InterPro" id="IPR004294">
    <property type="entry name" value="Carotenoid_Oase"/>
</dbReference>
<accession>A0A395H4Q4</accession>
<feature type="binding site" evidence="5">
    <location>
        <position position="267"/>
    </location>
    <ligand>
        <name>Fe cation</name>
        <dbReference type="ChEBI" id="CHEBI:24875"/>
        <note>catalytic</note>
    </ligand>
</feature>
<evidence type="ECO:0000256" key="5">
    <source>
        <dbReference type="PIRSR" id="PIRSR604294-1"/>
    </source>
</evidence>
<dbReference type="RefSeq" id="XP_025577154.1">
    <property type="nucleotide sequence ID" value="XM_025715562.1"/>
</dbReference>
<dbReference type="GO" id="GO:0016121">
    <property type="term" value="P:carotene catabolic process"/>
    <property type="evidence" value="ECO:0007669"/>
    <property type="project" value="TreeGrafter"/>
</dbReference>
<dbReference type="Proteomes" id="UP000249402">
    <property type="component" value="Unassembled WGS sequence"/>
</dbReference>
<feature type="region of interest" description="Disordered" evidence="6">
    <location>
        <begin position="400"/>
        <end position="419"/>
    </location>
</feature>
<organism evidence="7 8">
    <name type="scientific">Aspergillus ibericus CBS 121593</name>
    <dbReference type="NCBI Taxonomy" id="1448316"/>
    <lineage>
        <taxon>Eukaryota</taxon>
        <taxon>Fungi</taxon>
        <taxon>Dikarya</taxon>
        <taxon>Ascomycota</taxon>
        <taxon>Pezizomycotina</taxon>
        <taxon>Eurotiomycetes</taxon>
        <taxon>Eurotiomycetidae</taxon>
        <taxon>Eurotiales</taxon>
        <taxon>Aspergillaceae</taxon>
        <taxon>Aspergillus</taxon>
        <taxon>Aspergillus subgen. Circumdati</taxon>
    </lineage>
</organism>
<dbReference type="AlphaFoldDB" id="A0A395H4Q4"/>
<evidence type="ECO:0008006" key="9">
    <source>
        <dbReference type="Google" id="ProtNLM"/>
    </source>
</evidence>
<evidence type="ECO:0000256" key="6">
    <source>
        <dbReference type="SAM" id="MobiDB-lite"/>
    </source>
</evidence>
<evidence type="ECO:0000313" key="7">
    <source>
        <dbReference type="EMBL" id="RAL02827.1"/>
    </source>
</evidence>
<proteinExistence type="inferred from homology"/>
<reference evidence="7 8" key="1">
    <citation type="submission" date="2018-02" db="EMBL/GenBank/DDBJ databases">
        <title>The genomes of Aspergillus section Nigri reveals drivers in fungal speciation.</title>
        <authorList>
            <consortium name="DOE Joint Genome Institute"/>
            <person name="Vesth T.C."/>
            <person name="Nybo J."/>
            <person name="Theobald S."/>
            <person name="Brandl J."/>
            <person name="Frisvad J.C."/>
            <person name="Nielsen K.F."/>
            <person name="Lyhne E.K."/>
            <person name="Kogle M.E."/>
            <person name="Kuo A."/>
            <person name="Riley R."/>
            <person name="Clum A."/>
            <person name="Nolan M."/>
            <person name="Lipzen A."/>
            <person name="Salamov A."/>
            <person name="Henrissat B."/>
            <person name="Wiebenga A."/>
            <person name="De vries R.P."/>
            <person name="Grigoriev I.V."/>
            <person name="Mortensen U.H."/>
            <person name="Andersen M.R."/>
            <person name="Baker S.E."/>
        </authorList>
    </citation>
    <scope>NUCLEOTIDE SEQUENCE [LARGE SCALE GENOMIC DNA]</scope>
    <source>
        <strain evidence="7 8">CBS 121593</strain>
    </source>
</reference>
<evidence type="ECO:0000256" key="3">
    <source>
        <dbReference type="ARBA" id="ARBA00023002"/>
    </source>
</evidence>